<evidence type="ECO:0000256" key="2">
    <source>
        <dbReference type="SAM" id="Phobius"/>
    </source>
</evidence>
<organism evidence="4 5">
    <name type="scientific">Dothidotthia symphoricarpi CBS 119687</name>
    <dbReference type="NCBI Taxonomy" id="1392245"/>
    <lineage>
        <taxon>Eukaryota</taxon>
        <taxon>Fungi</taxon>
        <taxon>Dikarya</taxon>
        <taxon>Ascomycota</taxon>
        <taxon>Pezizomycotina</taxon>
        <taxon>Dothideomycetes</taxon>
        <taxon>Pleosporomycetidae</taxon>
        <taxon>Pleosporales</taxon>
        <taxon>Dothidotthiaceae</taxon>
        <taxon>Dothidotthia</taxon>
    </lineage>
</organism>
<feature type="transmembrane region" description="Helical" evidence="2">
    <location>
        <begin position="69"/>
        <end position="94"/>
    </location>
</feature>
<feature type="chain" id="PRO_5025388033" evidence="3">
    <location>
        <begin position="21"/>
        <end position="207"/>
    </location>
</feature>
<keyword evidence="2" id="KW-1133">Transmembrane helix</keyword>
<feature type="signal peptide" evidence="3">
    <location>
        <begin position="1"/>
        <end position="20"/>
    </location>
</feature>
<dbReference type="AlphaFoldDB" id="A0A6A6ALC0"/>
<name>A0A6A6ALC0_9PLEO</name>
<dbReference type="RefSeq" id="XP_033527136.1">
    <property type="nucleotide sequence ID" value="XM_033662308.1"/>
</dbReference>
<protein>
    <submittedName>
        <fullName evidence="4">Uncharacterized protein</fullName>
    </submittedName>
</protein>
<evidence type="ECO:0000256" key="3">
    <source>
        <dbReference type="SAM" id="SignalP"/>
    </source>
</evidence>
<keyword evidence="3" id="KW-0732">Signal</keyword>
<dbReference type="EMBL" id="ML977500">
    <property type="protein sequence ID" value="KAF2132749.1"/>
    <property type="molecule type" value="Genomic_DNA"/>
</dbReference>
<dbReference type="GeneID" id="54402740"/>
<keyword evidence="2" id="KW-0812">Transmembrane</keyword>
<feature type="compositionally biased region" description="Basic and acidic residues" evidence="1">
    <location>
        <begin position="133"/>
        <end position="144"/>
    </location>
</feature>
<accession>A0A6A6ALC0</accession>
<gene>
    <name evidence="4" type="ORF">P153DRAFT_172774</name>
</gene>
<sequence length="207" mass="22205">MYRRATSVMLAFSLPHLAHGKTAHATTTTTLPPATTLIALIARAATPLDAPPPNSTYRPRLKEFSSDRLGIIAIILISTFCAISLLGILAWLVYYHRLLPMDQSTPPTGPTATAGAETGNADMTQNNTTSRAAENKRPKSETLPDRSSMVFEGNTLAGPRNSIVVCGGPMAALDVESRDAVGDAYGGREVEQERVDRRCWGCAVHKS</sequence>
<dbReference type="Proteomes" id="UP000799771">
    <property type="component" value="Unassembled WGS sequence"/>
</dbReference>
<keyword evidence="5" id="KW-1185">Reference proteome</keyword>
<keyword evidence="2" id="KW-0472">Membrane</keyword>
<proteinExistence type="predicted"/>
<feature type="compositionally biased region" description="Polar residues" evidence="1">
    <location>
        <begin position="121"/>
        <end position="132"/>
    </location>
</feature>
<evidence type="ECO:0000313" key="5">
    <source>
        <dbReference type="Proteomes" id="UP000799771"/>
    </source>
</evidence>
<reference evidence="4" key="1">
    <citation type="journal article" date="2020" name="Stud. Mycol.">
        <title>101 Dothideomycetes genomes: a test case for predicting lifestyles and emergence of pathogens.</title>
        <authorList>
            <person name="Haridas S."/>
            <person name="Albert R."/>
            <person name="Binder M."/>
            <person name="Bloem J."/>
            <person name="Labutti K."/>
            <person name="Salamov A."/>
            <person name="Andreopoulos B."/>
            <person name="Baker S."/>
            <person name="Barry K."/>
            <person name="Bills G."/>
            <person name="Bluhm B."/>
            <person name="Cannon C."/>
            <person name="Castanera R."/>
            <person name="Culley D."/>
            <person name="Daum C."/>
            <person name="Ezra D."/>
            <person name="Gonzalez J."/>
            <person name="Henrissat B."/>
            <person name="Kuo A."/>
            <person name="Liang C."/>
            <person name="Lipzen A."/>
            <person name="Lutzoni F."/>
            <person name="Magnuson J."/>
            <person name="Mondo S."/>
            <person name="Nolan M."/>
            <person name="Ohm R."/>
            <person name="Pangilinan J."/>
            <person name="Park H.-J."/>
            <person name="Ramirez L."/>
            <person name="Alfaro M."/>
            <person name="Sun H."/>
            <person name="Tritt A."/>
            <person name="Yoshinaga Y."/>
            <person name="Zwiers L.-H."/>
            <person name="Turgeon B."/>
            <person name="Goodwin S."/>
            <person name="Spatafora J."/>
            <person name="Crous P."/>
            <person name="Grigoriev I."/>
        </authorList>
    </citation>
    <scope>NUCLEOTIDE SEQUENCE</scope>
    <source>
        <strain evidence="4">CBS 119687</strain>
    </source>
</reference>
<evidence type="ECO:0000313" key="4">
    <source>
        <dbReference type="EMBL" id="KAF2132749.1"/>
    </source>
</evidence>
<evidence type="ECO:0000256" key="1">
    <source>
        <dbReference type="SAM" id="MobiDB-lite"/>
    </source>
</evidence>
<feature type="region of interest" description="Disordered" evidence="1">
    <location>
        <begin position="103"/>
        <end position="148"/>
    </location>
</feature>
<feature type="compositionally biased region" description="Low complexity" evidence="1">
    <location>
        <begin position="110"/>
        <end position="119"/>
    </location>
</feature>